<dbReference type="AlphaFoldDB" id="A0A1G2JQT9"/>
<dbReference type="Proteomes" id="UP000178935">
    <property type="component" value="Unassembled WGS sequence"/>
</dbReference>
<name>A0A1G2JQT9_9BACT</name>
<accession>A0A1G2JQT9</accession>
<comment type="caution">
    <text evidence="2">The sequence shown here is derived from an EMBL/GenBank/DDBJ whole genome shotgun (WGS) entry which is preliminary data.</text>
</comment>
<feature type="transmembrane region" description="Helical" evidence="1">
    <location>
        <begin position="32"/>
        <end position="52"/>
    </location>
</feature>
<keyword evidence="1" id="KW-0472">Membrane</keyword>
<evidence type="ECO:0008006" key="4">
    <source>
        <dbReference type="Google" id="ProtNLM"/>
    </source>
</evidence>
<evidence type="ECO:0000313" key="3">
    <source>
        <dbReference type="Proteomes" id="UP000178935"/>
    </source>
</evidence>
<dbReference type="EMBL" id="MHPU01000006">
    <property type="protein sequence ID" value="OGZ89514.1"/>
    <property type="molecule type" value="Genomic_DNA"/>
</dbReference>
<proteinExistence type="predicted"/>
<feature type="transmembrane region" description="Helical" evidence="1">
    <location>
        <begin position="7"/>
        <end position="26"/>
    </location>
</feature>
<keyword evidence="1" id="KW-0812">Transmembrane</keyword>
<organism evidence="2 3">
    <name type="scientific">Candidatus Staskawiczbacteria bacterium RIFOXYD1_FULL_32_13</name>
    <dbReference type="NCBI Taxonomy" id="1802234"/>
    <lineage>
        <taxon>Bacteria</taxon>
        <taxon>Candidatus Staskawicziibacteriota</taxon>
    </lineage>
</organism>
<evidence type="ECO:0000256" key="1">
    <source>
        <dbReference type="SAM" id="Phobius"/>
    </source>
</evidence>
<keyword evidence="1" id="KW-1133">Transmembrane helix</keyword>
<reference evidence="2 3" key="1">
    <citation type="journal article" date="2016" name="Nat. Commun.">
        <title>Thousands of microbial genomes shed light on interconnected biogeochemical processes in an aquifer system.</title>
        <authorList>
            <person name="Anantharaman K."/>
            <person name="Brown C.T."/>
            <person name="Hug L.A."/>
            <person name="Sharon I."/>
            <person name="Castelle C.J."/>
            <person name="Probst A.J."/>
            <person name="Thomas B.C."/>
            <person name="Singh A."/>
            <person name="Wilkins M.J."/>
            <person name="Karaoz U."/>
            <person name="Brodie E.L."/>
            <person name="Williams K.H."/>
            <person name="Hubbard S.S."/>
            <person name="Banfield J.F."/>
        </authorList>
    </citation>
    <scope>NUCLEOTIDE SEQUENCE [LARGE SCALE GENOMIC DNA]</scope>
</reference>
<sequence length="180" mass="21025">MVTWEQIYNFLGITDFIYFISSPTIQDMLLPVKIIFILFTTFFLITVIYFMVISSWIKHHFLEDTSEFFSWQAFGLKQIADRWKKIRKRLETGSESEYKLAIIEGDDFLAETLDERGFEGKSFEDLINVAGVGLLPNQEEILEAHKVRNAIVYEPDFYLSLDETKRILSIFENAVKTVAI</sequence>
<gene>
    <name evidence="2" type="ORF">A2561_01355</name>
</gene>
<protein>
    <recommendedName>
        <fullName evidence="4">DUF4129 domain-containing protein</fullName>
    </recommendedName>
</protein>
<evidence type="ECO:0000313" key="2">
    <source>
        <dbReference type="EMBL" id="OGZ89514.1"/>
    </source>
</evidence>